<keyword evidence="6" id="KW-0443">Lipid metabolism</keyword>
<feature type="domain" description="Phospholipid/glycerol acyltransferase" evidence="13">
    <location>
        <begin position="131"/>
        <end position="259"/>
    </location>
</feature>
<dbReference type="InterPro" id="IPR000872">
    <property type="entry name" value="Tafazzin"/>
</dbReference>
<accession>A0A250X9F4</accession>
<dbReference type="PANTHER" id="PTHR12497:SF0">
    <property type="entry name" value="TAFAZZIN"/>
    <property type="match status" value="1"/>
</dbReference>
<comment type="similarity">
    <text evidence="2">Belongs to the taffazin family.</text>
</comment>
<evidence type="ECO:0000256" key="2">
    <source>
        <dbReference type="ARBA" id="ARBA00010524"/>
    </source>
</evidence>
<comment type="caution">
    <text evidence="14">The sequence shown here is derived from an EMBL/GenBank/DDBJ whole genome shotgun (WGS) entry which is preliminary data.</text>
</comment>
<dbReference type="GO" id="GO:0005743">
    <property type="term" value="C:mitochondrial inner membrane"/>
    <property type="evidence" value="ECO:0007669"/>
    <property type="project" value="UniProtKB-SubCell"/>
</dbReference>
<dbReference type="GO" id="GO:0006644">
    <property type="term" value="P:phospholipid metabolic process"/>
    <property type="evidence" value="ECO:0007669"/>
    <property type="project" value="InterPro"/>
</dbReference>
<dbReference type="PRINTS" id="PR00979">
    <property type="entry name" value="TAFAZZIN"/>
</dbReference>
<evidence type="ECO:0000256" key="10">
    <source>
        <dbReference type="ARBA" id="ARBA00024323"/>
    </source>
</evidence>
<dbReference type="SUPFAM" id="SSF69593">
    <property type="entry name" value="Glycerol-3-phosphate (1)-acyltransferase"/>
    <property type="match status" value="1"/>
</dbReference>
<dbReference type="EMBL" id="BEGY01000045">
    <property type="protein sequence ID" value="GAX79696.1"/>
    <property type="molecule type" value="Genomic_DNA"/>
</dbReference>
<evidence type="ECO:0000256" key="9">
    <source>
        <dbReference type="ARBA" id="ARBA00023315"/>
    </source>
</evidence>
<keyword evidence="5" id="KW-0999">Mitochondrion inner membrane</keyword>
<evidence type="ECO:0000256" key="8">
    <source>
        <dbReference type="ARBA" id="ARBA00023136"/>
    </source>
</evidence>
<dbReference type="Pfam" id="PF01553">
    <property type="entry name" value="Acyltransferase"/>
    <property type="match status" value="1"/>
</dbReference>
<protein>
    <recommendedName>
        <fullName evidence="13">Phospholipid/glycerol acyltransferase domain-containing protein</fullName>
    </recommendedName>
</protein>
<evidence type="ECO:0000256" key="6">
    <source>
        <dbReference type="ARBA" id="ARBA00023098"/>
    </source>
</evidence>
<evidence type="ECO:0000313" key="15">
    <source>
        <dbReference type="Proteomes" id="UP000232323"/>
    </source>
</evidence>
<evidence type="ECO:0000256" key="1">
    <source>
        <dbReference type="ARBA" id="ARBA00004137"/>
    </source>
</evidence>
<name>A0A250X9F4_9CHLO</name>
<evidence type="ECO:0000256" key="5">
    <source>
        <dbReference type="ARBA" id="ARBA00022792"/>
    </source>
</evidence>
<dbReference type="InterPro" id="IPR002123">
    <property type="entry name" value="Plipid/glycerol_acylTrfase"/>
</dbReference>
<feature type="region of interest" description="Disordered" evidence="12">
    <location>
        <begin position="412"/>
        <end position="433"/>
    </location>
</feature>
<dbReference type="Proteomes" id="UP000232323">
    <property type="component" value="Unassembled WGS sequence"/>
</dbReference>
<keyword evidence="4" id="KW-1000">Mitochondrion outer membrane</keyword>
<dbReference type="SMART" id="SM00563">
    <property type="entry name" value="PlsC"/>
    <property type="match status" value="1"/>
</dbReference>
<comment type="catalytic activity">
    <reaction evidence="11">
        <text>1'-[1,2-diacyl-sn-glycero-3-phospho],3'-[1-acyl-sn-glycero-3-phospho]-glycerol + a 1,2-diacyl-sn-glycero-3-phosphocholine = a cardiolipin + a 1-acyl-sn-glycero-3-phosphocholine</text>
        <dbReference type="Rhea" id="RHEA:33731"/>
        <dbReference type="ChEBI" id="CHEBI:57643"/>
        <dbReference type="ChEBI" id="CHEBI:58168"/>
        <dbReference type="ChEBI" id="CHEBI:62237"/>
        <dbReference type="ChEBI" id="CHEBI:64743"/>
    </reaction>
    <physiologicalReaction direction="left-to-right" evidence="11">
        <dbReference type="Rhea" id="RHEA:33732"/>
    </physiologicalReaction>
    <physiologicalReaction direction="right-to-left" evidence="11">
        <dbReference type="Rhea" id="RHEA:33733"/>
    </physiologicalReaction>
</comment>
<gene>
    <name evidence="14" type="ORF">CEUSTIGMA_g7137.t1</name>
</gene>
<dbReference type="GO" id="GO:0005741">
    <property type="term" value="C:mitochondrial outer membrane"/>
    <property type="evidence" value="ECO:0007669"/>
    <property type="project" value="UniProtKB-SubCell"/>
</dbReference>
<dbReference type="STRING" id="1157962.A0A250X9F4"/>
<keyword evidence="7" id="KW-0496">Mitochondrion</keyword>
<organism evidence="14 15">
    <name type="scientific">Chlamydomonas eustigma</name>
    <dbReference type="NCBI Taxonomy" id="1157962"/>
    <lineage>
        <taxon>Eukaryota</taxon>
        <taxon>Viridiplantae</taxon>
        <taxon>Chlorophyta</taxon>
        <taxon>core chlorophytes</taxon>
        <taxon>Chlorophyceae</taxon>
        <taxon>CS clade</taxon>
        <taxon>Chlamydomonadales</taxon>
        <taxon>Chlamydomonadaceae</taxon>
        <taxon>Chlamydomonas</taxon>
    </lineage>
</organism>
<dbReference type="PANTHER" id="PTHR12497">
    <property type="entry name" value="TAZ PROTEIN TAFAZZIN"/>
    <property type="match status" value="1"/>
</dbReference>
<reference evidence="14 15" key="1">
    <citation type="submission" date="2017-08" db="EMBL/GenBank/DDBJ databases">
        <title>Acidophilic green algal genome provides insights into adaptation to an acidic environment.</title>
        <authorList>
            <person name="Hirooka S."/>
            <person name="Hirose Y."/>
            <person name="Kanesaki Y."/>
            <person name="Higuchi S."/>
            <person name="Fujiwara T."/>
            <person name="Onuma R."/>
            <person name="Era A."/>
            <person name="Ohbayashi R."/>
            <person name="Uzuka A."/>
            <person name="Nozaki H."/>
            <person name="Yoshikawa H."/>
            <person name="Miyagishima S.Y."/>
        </authorList>
    </citation>
    <scope>NUCLEOTIDE SEQUENCE [LARGE SCALE GENOMIC DNA]</scope>
    <source>
        <strain evidence="14 15">NIES-2499</strain>
    </source>
</reference>
<sequence length="508" mass="55743">MIKSLCHKFLLKLHGSKDDALGQGQAQLYFAGYNHVAPYDDTLSRTAARFYDILRPSQPSGIRNAQPSSSESTKLLSSESNLLGHDGYFRRCILYVLAQASHGFMHMLNSTEVQGAEVMNKALMRPPGQALITVCNHVAALDDPLVMATVIPKDHFGKPENIRWTLCATDRCFKYTALVPFFRAAKVLPVQRGGGMRQPGMQAAEEQLRCGQWVHIFPEGTRSQGGGRMGPVRKGVGRLVVAACGETLPLVVPFVHNGMDEVMPRGKALPNIGKKVRVLVGPPIPVEDILNTARQQGWNEDKLYTALASRVSRHLTALKACLDAGGNAADLDLSSSSLAPSVSGLDLYDESDLMWFHRASMWEKAKFRMQHRAWRLTSTAPLSMSKQMPESCCDADPINNSVTDPAIRQPYGWHLSNPRHGHDDREDAGPSTPWAASVQSLKATFKIPSADSHIPALSTSIHNVLQCFAKEVLSLNHAAGTVQFGVVKYNKDRMEHMARIMAFPAAGM</sequence>
<dbReference type="AlphaFoldDB" id="A0A250X9F4"/>
<dbReference type="GO" id="GO:0008374">
    <property type="term" value="F:O-acyltransferase activity"/>
    <property type="evidence" value="ECO:0007669"/>
    <property type="project" value="TreeGrafter"/>
</dbReference>
<comment type="subcellular location">
    <subcellularLocation>
        <location evidence="1">Mitochondrion inner membrane</location>
        <topology evidence="1">Peripheral membrane protein</topology>
        <orientation evidence="1">Intermembrane side</orientation>
    </subcellularLocation>
    <subcellularLocation>
        <location evidence="10">Mitochondrion outer membrane</location>
        <topology evidence="10">Peripheral membrane protein</topology>
        <orientation evidence="10">Intermembrane side</orientation>
    </subcellularLocation>
</comment>
<keyword evidence="15" id="KW-1185">Reference proteome</keyword>
<evidence type="ECO:0000256" key="3">
    <source>
        <dbReference type="ARBA" id="ARBA00022679"/>
    </source>
</evidence>
<dbReference type="OrthoDB" id="193467at2759"/>
<dbReference type="CDD" id="cd07989">
    <property type="entry name" value="LPLAT_AGPAT-like"/>
    <property type="match status" value="1"/>
</dbReference>
<evidence type="ECO:0000259" key="13">
    <source>
        <dbReference type="SMART" id="SM00563"/>
    </source>
</evidence>
<evidence type="ECO:0000256" key="12">
    <source>
        <dbReference type="SAM" id="MobiDB-lite"/>
    </source>
</evidence>
<keyword evidence="9" id="KW-0012">Acyltransferase</keyword>
<keyword evidence="8" id="KW-0472">Membrane</keyword>
<evidence type="ECO:0000256" key="7">
    <source>
        <dbReference type="ARBA" id="ARBA00023128"/>
    </source>
</evidence>
<evidence type="ECO:0000256" key="11">
    <source>
        <dbReference type="ARBA" id="ARBA00047906"/>
    </source>
</evidence>
<evidence type="ECO:0000313" key="14">
    <source>
        <dbReference type="EMBL" id="GAX79696.1"/>
    </source>
</evidence>
<proteinExistence type="inferred from homology"/>
<evidence type="ECO:0000256" key="4">
    <source>
        <dbReference type="ARBA" id="ARBA00022787"/>
    </source>
</evidence>
<keyword evidence="3" id="KW-0808">Transferase</keyword>